<reference evidence="1" key="2">
    <citation type="submission" date="2025-09" db="UniProtKB">
        <authorList>
            <consortium name="Ensembl"/>
        </authorList>
    </citation>
    <scope>IDENTIFICATION</scope>
</reference>
<dbReference type="Ensembl" id="ENSSGRT00000075411.1">
    <property type="protein sequence ID" value="ENSSGRP00000070804.1"/>
    <property type="gene ID" value="ENSSGRG00000036174.1"/>
</dbReference>
<keyword evidence="2" id="KW-1185">Reference proteome</keyword>
<proteinExistence type="predicted"/>
<evidence type="ECO:0000313" key="2">
    <source>
        <dbReference type="Proteomes" id="UP000472262"/>
    </source>
</evidence>
<protein>
    <submittedName>
        <fullName evidence="1">Uncharacterized protein</fullName>
    </submittedName>
</protein>
<accession>A0A672Q962</accession>
<sequence>MFPCFIYSIPIPFPEEVKVFSILAGKTNNCHKGVITLLRNQIKNLSEVGTVDKSDIILVFCPIVSRAGTDIDAALNKSNYSTDSKLTVLVVLHHTFDPEKVVPDSSRSVNRTDILTVDYLFYEDTGLLKCQKNSDSTIKVLNWLIEQGSKRGVKICPRESRLNPLFYYFYLCQVNYTFSALM</sequence>
<name>A0A672Q962_SINGR</name>
<dbReference type="InParanoid" id="A0A672Q962"/>
<reference evidence="1" key="1">
    <citation type="submission" date="2025-08" db="UniProtKB">
        <authorList>
            <consortium name="Ensembl"/>
        </authorList>
    </citation>
    <scope>IDENTIFICATION</scope>
</reference>
<dbReference type="PANTHER" id="PTHR34488">
    <property type="entry name" value="SI:CH211-245H14.1-RELATED"/>
    <property type="match status" value="1"/>
</dbReference>
<organism evidence="1 2">
    <name type="scientific">Sinocyclocheilus grahami</name>
    <name type="common">Dianchi golden-line fish</name>
    <name type="synonym">Barbus grahami</name>
    <dbReference type="NCBI Taxonomy" id="75366"/>
    <lineage>
        <taxon>Eukaryota</taxon>
        <taxon>Metazoa</taxon>
        <taxon>Chordata</taxon>
        <taxon>Craniata</taxon>
        <taxon>Vertebrata</taxon>
        <taxon>Euteleostomi</taxon>
        <taxon>Actinopterygii</taxon>
        <taxon>Neopterygii</taxon>
        <taxon>Teleostei</taxon>
        <taxon>Ostariophysi</taxon>
        <taxon>Cypriniformes</taxon>
        <taxon>Cyprinidae</taxon>
        <taxon>Cyprininae</taxon>
        <taxon>Sinocyclocheilus</taxon>
    </lineage>
</organism>
<dbReference type="PANTHER" id="PTHR34488:SF1">
    <property type="entry name" value="SI:CH211-245H14.1-RELATED"/>
    <property type="match status" value="1"/>
</dbReference>
<dbReference type="AlphaFoldDB" id="A0A672Q962"/>
<evidence type="ECO:0000313" key="1">
    <source>
        <dbReference type="Ensembl" id="ENSSGRP00000070804.1"/>
    </source>
</evidence>
<dbReference type="Proteomes" id="UP000472262">
    <property type="component" value="Unassembled WGS sequence"/>
</dbReference>